<protein>
    <submittedName>
        <fullName evidence="1">Uncharacterized protein</fullName>
    </submittedName>
</protein>
<evidence type="ECO:0000313" key="1">
    <source>
        <dbReference type="EMBL" id="KNH30101.1"/>
    </source>
</evidence>
<sequence length="104" mass="11480">MNVQGPKFSYFFVDLLTFEVDSLVRQRQGKGIQFVLGRDQGSHLGELESGNLCLADKVDESEVMRGIDAISTMAVGLRDQSHLFIKSNGFRCTASQPGESSNEH</sequence>
<dbReference type="AlphaFoldDB" id="A0A0L1MNX3"/>
<dbReference type="PATRIC" id="fig|317.197.peg.1261"/>
<evidence type="ECO:0000313" key="2">
    <source>
        <dbReference type="Proteomes" id="UP000036955"/>
    </source>
</evidence>
<name>A0A0L1MNX3_PSESX</name>
<proteinExistence type="predicted"/>
<reference evidence="1 2" key="1">
    <citation type="submission" date="2015-06" db="EMBL/GenBank/DDBJ databases">
        <authorList>
            <person name="Hoefler B.C."/>
            <person name="Straight P.D."/>
        </authorList>
    </citation>
    <scope>NUCLEOTIDE SEQUENCE [LARGE SCALE GENOMIC DNA]</scope>
    <source>
        <strain evidence="1 2">Riq4</strain>
    </source>
</reference>
<dbReference type="EMBL" id="LFQK01000002">
    <property type="protein sequence ID" value="KNH30101.1"/>
    <property type="molecule type" value="Genomic_DNA"/>
</dbReference>
<gene>
    <name evidence="1" type="ORF">ACS77_01160</name>
</gene>
<organism evidence="1 2">
    <name type="scientific">Pseudomonas syringae</name>
    <dbReference type="NCBI Taxonomy" id="317"/>
    <lineage>
        <taxon>Bacteria</taxon>
        <taxon>Pseudomonadati</taxon>
        <taxon>Pseudomonadota</taxon>
        <taxon>Gammaproteobacteria</taxon>
        <taxon>Pseudomonadales</taxon>
        <taxon>Pseudomonadaceae</taxon>
        <taxon>Pseudomonas</taxon>
    </lineage>
</organism>
<dbReference type="Proteomes" id="UP000036955">
    <property type="component" value="Unassembled WGS sequence"/>
</dbReference>
<accession>A0A0L1MNX3</accession>
<comment type="caution">
    <text evidence="1">The sequence shown here is derived from an EMBL/GenBank/DDBJ whole genome shotgun (WGS) entry which is preliminary data.</text>
</comment>